<gene>
    <name evidence="3" type="ORF">PGLA2088_LOCUS30431</name>
</gene>
<feature type="compositionally biased region" description="Low complexity" evidence="2">
    <location>
        <begin position="171"/>
        <end position="201"/>
    </location>
</feature>
<feature type="region of interest" description="Disordered" evidence="2">
    <location>
        <begin position="1"/>
        <end position="25"/>
    </location>
</feature>
<feature type="compositionally biased region" description="Low complexity" evidence="2">
    <location>
        <begin position="1"/>
        <end position="17"/>
    </location>
</feature>
<feature type="compositionally biased region" description="Low complexity" evidence="2">
    <location>
        <begin position="119"/>
        <end position="141"/>
    </location>
</feature>
<dbReference type="Proteomes" id="UP000626109">
    <property type="component" value="Unassembled WGS sequence"/>
</dbReference>
<feature type="compositionally biased region" description="Low complexity" evidence="2">
    <location>
        <begin position="223"/>
        <end position="236"/>
    </location>
</feature>
<evidence type="ECO:0000313" key="4">
    <source>
        <dbReference type="Proteomes" id="UP000626109"/>
    </source>
</evidence>
<reference evidence="3" key="1">
    <citation type="submission" date="2021-02" db="EMBL/GenBank/DDBJ databases">
        <authorList>
            <person name="Dougan E. K."/>
            <person name="Rhodes N."/>
            <person name="Thang M."/>
            <person name="Chan C."/>
        </authorList>
    </citation>
    <scope>NUCLEOTIDE SEQUENCE</scope>
</reference>
<keyword evidence="1" id="KW-0175">Coiled coil</keyword>
<protein>
    <submittedName>
        <fullName evidence="3">Uncharacterized protein</fullName>
    </submittedName>
</protein>
<proteinExistence type="predicted"/>
<sequence length="403" mass="45263">MVGAARASSSRPKSAARGPERSCSQERKPHAFCSVCGGRAPLQRGCCCSNNNKHNDLSLLEDAAASLSQQVRILQRIARCQAEDIAELAADKQKSITLLSVRRRRSFELLAQGGPGEPQQQQQQQQQRQQQQQQQQRQQQQPIGTFRASSAERRRPARGGAVWLEDKDNHNYNYDYNYNNHQNGPSHSQQSPLSSQQRLSPLSLSAEVERLRAELSVWRREASAASSSAPSAAGEAELSEKRRRAEGQQWQTDRAVLQKCLAEAQKKHRQLRAPPPTPGLGLERAWTREEVESAWLEEEAYLEKHQTSLMKQRAASLRREAEDEGRRLQAETANVADEIALAERRLAVETELGLVQQAQLKSLRDTAAALRVQVQQVKLENSQLKASLERNQDILVRLRQSIG</sequence>
<name>A0A813K5N9_POLGL</name>
<feature type="region of interest" description="Disordered" evidence="2">
    <location>
        <begin position="221"/>
        <end position="251"/>
    </location>
</feature>
<accession>A0A813K5N9</accession>
<evidence type="ECO:0000313" key="3">
    <source>
        <dbReference type="EMBL" id="CAE8697739.1"/>
    </source>
</evidence>
<comment type="caution">
    <text evidence="3">The sequence shown here is derived from an EMBL/GenBank/DDBJ whole genome shotgun (WGS) entry which is preliminary data.</text>
</comment>
<evidence type="ECO:0000256" key="2">
    <source>
        <dbReference type="SAM" id="MobiDB-lite"/>
    </source>
</evidence>
<organism evidence="3 4">
    <name type="scientific">Polarella glacialis</name>
    <name type="common">Dinoflagellate</name>
    <dbReference type="NCBI Taxonomy" id="89957"/>
    <lineage>
        <taxon>Eukaryota</taxon>
        <taxon>Sar</taxon>
        <taxon>Alveolata</taxon>
        <taxon>Dinophyceae</taxon>
        <taxon>Suessiales</taxon>
        <taxon>Suessiaceae</taxon>
        <taxon>Polarella</taxon>
    </lineage>
</organism>
<feature type="region of interest" description="Disordered" evidence="2">
    <location>
        <begin position="111"/>
        <end position="201"/>
    </location>
</feature>
<dbReference type="EMBL" id="CAJNNW010028805">
    <property type="protein sequence ID" value="CAE8697739.1"/>
    <property type="molecule type" value="Genomic_DNA"/>
</dbReference>
<dbReference type="AlphaFoldDB" id="A0A813K5N9"/>
<evidence type="ECO:0000256" key="1">
    <source>
        <dbReference type="SAM" id="Coils"/>
    </source>
</evidence>
<feature type="coiled-coil region" evidence="1">
    <location>
        <begin position="311"/>
        <end position="387"/>
    </location>
</feature>